<dbReference type="InterPro" id="IPR047771">
    <property type="entry name" value="Radical_SAM_STM4011-like"/>
</dbReference>
<sequence length="301" mass="34182">MQLNLMYRGRLASCNYDCSYCPFAKRRDTRATLLQDAADLTRFVEWAGQQAQHQLSILFTPWGEALTRRYYREALLTLAAMPQVQRVAIQTNLSVMPDWLVDAPPSKVSLWCTFHPDQTPSARFLARVARLTALQVPHSIGMVGIRAFFPAIADMRLALPATTYLWVNAYWDEGRDYYQAHEAAWLRQIDPWFEHNLSPPPSLGVACRAGESALSVDGAGNLRPCHFVNEPLGNLYQHDWAARLRTKPCPNPVCDCYIGYVHRHDQPFAAEFGWGALGRVPLYFRWQRPVGWVATAPQGHP</sequence>
<evidence type="ECO:0000313" key="2">
    <source>
        <dbReference type="Proteomes" id="UP000575898"/>
    </source>
</evidence>
<dbReference type="InterPro" id="IPR013785">
    <property type="entry name" value="Aldolase_TIM"/>
</dbReference>
<dbReference type="InterPro" id="IPR058240">
    <property type="entry name" value="rSAM_sf"/>
</dbReference>
<organism evidence="1 2">
    <name type="scientific">Chitinivorax tropicus</name>
    <dbReference type="NCBI Taxonomy" id="714531"/>
    <lineage>
        <taxon>Bacteria</taxon>
        <taxon>Pseudomonadati</taxon>
        <taxon>Pseudomonadota</taxon>
        <taxon>Betaproteobacteria</taxon>
        <taxon>Chitinivorax</taxon>
    </lineage>
</organism>
<dbReference type="NCBIfam" id="NF038073">
    <property type="entry name" value="rSAM_STM4011"/>
    <property type="match status" value="1"/>
</dbReference>
<dbReference type="RefSeq" id="WP_184033701.1">
    <property type="nucleotide sequence ID" value="NZ_JACHHY010000001.1"/>
</dbReference>
<evidence type="ECO:0000313" key="1">
    <source>
        <dbReference type="EMBL" id="MBB5016846.1"/>
    </source>
</evidence>
<comment type="caution">
    <text evidence="1">The sequence shown here is derived from an EMBL/GenBank/DDBJ whole genome shotgun (WGS) entry which is preliminary data.</text>
</comment>
<name>A0A840MJV3_9PROT</name>
<dbReference type="AlphaFoldDB" id="A0A840MJV3"/>
<dbReference type="CDD" id="cd01335">
    <property type="entry name" value="Radical_SAM"/>
    <property type="match status" value="1"/>
</dbReference>
<dbReference type="SUPFAM" id="SSF102114">
    <property type="entry name" value="Radical SAM enzymes"/>
    <property type="match status" value="1"/>
</dbReference>
<keyword evidence="2" id="KW-1185">Reference proteome</keyword>
<dbReference type="Gene3D" id="3.20.20.70">
    <property type="entry name" value="Aldolase class I"/>
    <property type="match status" value="1"/>
</dbReference>
<proteinExistence type="predicted"/>
<gene>
    <name evidence="1" type="ORF">HNQ59_000108</name>
</gene>
<evidence type="ECO:0008006" key="3">
    <source>
        <dbReference type="Google" id="ProtNLM"/>
    </source>
</evidence>
<dbReference type="EMBL" id="JACHHY010000001">
    <property type="protein sequence ID" value="MBB5016846.1"/>
    <property type="molecule type" value="Genomic_DNA"/>
</dbReference>
<reference evidence="1 2" key="1">
    <citation type="submission" date="2020-08" db="EMBL/GenBank/DDBJ databases">
        <title>Genomic Encyclopedia of Type Strains, Phase IV (KMG-IV): sequencing the most valuable type-strain genomes for metagenomic binning, comparative biology and taxonomic classification.</title>
        <authorList>
            <person name="Goeker M."/>
        </authorList>
    </citation>
    <scope>NUCLEOTIDE SEQUENCE [LARGE SCALE GENOMIC DNA]</scope>
    <source>
        <strain evidence="1 2">DSM 27165</strain>
    </source>
</reference>
<protein>
    <recommendedName>
        <fullName evidence="3">Radical SAM protein</fullName>
    </recommendedName>
</protein>
<accession>A0A840MJV3</accession>
<dbReference type="Proteomes" id="UP000575898">
    <property type="component" value="Unassembled WGS sequence"/>
</dbReference>